<evidence type="ECO:0000256" key="17">
    <source>
        <dbReference type="SAM" id="Phobius"/>
    </source>
</evidence>
<feature type="compositionally biased region" description="Pro residues" evidence="16">
    <location>
        <begin position="989"/>
        <end position="1003"/>
    </location>
</feature>
<dbReference type="Gene3D" id="3.90.1310.40">
    <property type="match status" value="1"/>
</dbReference>
<keyword evidence="11 17" id="KW-0472">Membrane</keyword>
<name>A0ABS0LPB7_9LACT</name>
<evidence type="ECO:0000256" key="10">
    <source>
        <dbReference type="ARBA" id="ARBA00022989"/>
    </source>
</evidence>
<evidence type="ECO:0000256" key="16">
    <source>
        <dbReference type="SAM" id="MobiDB-lite"/>
    </source>
</evidence>
<keyword evidence="1" id="KW-1003">Cell membrane</keyword>
<dbReference type="EMBL" id="JACBXQ010000002">
    <property type="protein sequence ID" value="MBG9985957.1"/>
    <property type="molecule type" value="Genomic_DNA"/>
</dbReference>
<feature type="compositionally biased region" description="Polar residues" evidence="16">
    <location>
        <begin position="67"/>
        <end position="78"/>
    </location>
</feature>
<dbReference type="PANTHER" id="PTHR32282:SF32">
    <property type="entry name" value="PENICILLIN-BINDING PROTEIN 2A"/>
    <property type="match status" value="1"/>
</dbReference>
<dbReference type="SUPFAM" id="SSF53955">
    <property type="entry name" value="Lysozyme-like"/>
    <property type="match status" value="1"/>
</dbReference>
<feature type="compositionally biased region" description="Polar residues" evidence="16">
    <location>
        <begin position="9"/>
        <end position="18"/>
    </location>
</feature>
<dbReference type="InterPro" id="IPR001460">
    <property type="entry name" value="PCN-bd_Tpept"/>
</dbReference>
<dbReference type="Gene3D" id="1.10.3810.10">
    <property type="entry name" value="Biosynthetic peptidoglycan transglycosylase-like"/>
    <property type="match status" value="1"/>
</dbReference>
<feature type="region of interest" description="Disordered" evidence="16">
    <location>
        <begin position="932"/>
        <end position="1003"/>
    </location>
</feature>
<sequence length="1003" mass="112644">MQNDEEVEQSYSRRNISNSKRDNTHQENIKISSKRSSHRVPILSGMGLSEDENFSPLDQDQEKPSKQDSIQNRTAYNQSNTEKLSKSSLTSLYENDPSLNNSSNQSFSNVYANEDDAEFEETNWWLRQKYKRQKRHQKLKEQYSLSDYNWKEKLALIFAVLINIIKHFLIFILVAGLLLGALVGGTGLGYFAALVGETEPPTKQEMAESINRLEQQSTLYYASGQPIANVRSDVVRSVASIDEISPNIINGLISIEDEAFYDHPGVNPKATLRAVLQTLLTGSGTGGSTLTQQLVKQQLLTNDVTFFRKANEILLALRLENYFSKDEILTAYLNVSPFGRNNKGENVAGIREASEGIFGVPPEDVNLAQAAFLVGLPQDPYNYTPYNQFGELRTDNFEAGIKRMKAVLYSMYRNQVIDRATYDEAIQYDIVGDFLEPEKVPEDRQSYLYQAVMNGAIEQIMALNIEEDGYTIEQVYADDEWYNEYFYDAEEQLRTGGYHVYSTIDKEIYDQLQQSAQAHDDELGISYEGVYIDPNTGEEVYYVEDVQAGMVVLENETGKVLGFVAGTDFENNQIDHAFGMHRSPGSTIKPMAVYAPAIEHDLIYPATIIPDTEFVETYSDGTEWRPTNYGMVVSGDYLTARTALLRSDNIPAVRVYEEIRNQNIPVIDYLKLMGFNTVDSYTEEDTQNLAFSLGGVTKGPTVFEQTSGFTTFANKGNYVEGYYIEKIEDSFGNIVFEQNKEPVRVFSEDTNYLMVDMLRDTNTEGTGRRAAELMEVNGDWIAKSGISENSKDVWYIASTPKITIGSWIGYDSQYGDFVIDINDGYGGESLRSQTFWANVVNDLYALRPDIFGTDLKFEQPESVVKQSILEKTGTLPGTIRINNRQASLSGPLREDVFKRSNPAAELTYDFLFNASDEELQRFWAAYLSNSNQRQRNNNSSQNGESNNNTNGQEATTDPMSPTDPSDGDTDTTVTPDPTVPPDQPDEPETPPGGETPPGTDPAP</sequence>
<keyword evidence="2" id="KW-0121">Carboxypeptidase</keyword>
<comment type="caution">
    <text evidence="20">The sequence shown here is derived from an EMBL/GenBank/DDBJ whole genome shotgun (WGS) entry which is preliminary data.</text>
</comment>
<keyword evidence="7" id="KW-0378">Hydrolase</keyword>
<dbReference type="Gene3D" id="3.40.50.12800">
    <property type="match status" value="1"/>
</dbReference>
<evidence type="ECO:0000256" key="2">
    <source>
        <dbReference type="ARBA" id="ARBA00022645"/>
    </source>
</evidence>
<keyword evidence="21" id="KW-1185">Reference proteome</keyword>
<keyword evidence="8" id="KW-0133">Cell shape</keyword>
<feature type="compositionally biased region" description="Low complexity" evidence="16">
    <location>
        <begin position="79"/>
        <end position="107"/>
    </location>
</feature>
<dbReference type="SUPFAM" id="SSF56601">
    <property type="entry name" value="beta-lactamase/transpeptidase-like"/>
    <property type="match status" value="1"/>
</dbReference>
<gene>
    <name evidence="20" type="ORF">HZY91_03500</name>
</gene>
<evidence type="ECO:0000256" key="9">
    <source>
        <dbReference type="ARBA" id="ARBA00022984"/>
    </source>
</evidence>
<evidence type="ECO:0000256" key="8">
    <source>
        <dbReference type="ARBA" id="ARBA00022960"/>
    </source>
</evidence>
<dbReference type="InterPro" id="IPR023346">
    <property type="entry name" value="Lysozyme-like_dom_sf"/>
</dbReference>
<evidence type="ECO:0000256" key="5">
    <source>
        <dbReference type="ARBA" id="ARBA00022679"/>
    </source>
</evidence>
<dbReference type="Gene3D" id="3.40.710.10">
    <property type="entry name" value="DD-peptidase/beta-lactamase superfamily"/>
    <property type="match status" value="1"/>
</dbReference>
<keyword evidence="9" id="KW-0573">Peptidoglycan synthesis</keyword>
<dbReference type="Pfam" id="PF00905">
    <property type="entry name" value="Transpeptidase"/>
    <property type="match status" value="1"/>
</dbReference>
<accession>A0ABS0LPB7</accession>
<dbReference type="PANTHER" id="PTHR32282">
    <property type="entry name" value="BINDING PROTEIN TRANSPEPTIDASE, PUTATIVE-RELATED"/>
    <property type="match status" value="1"/>
</dbReference>
<comment type="catalytic activity">
    <reaction evidence="15">
        <text>[GlcNAc-(1-&gt;4)-Mur2Ac(oyl-L-Ala-gamma-D-Glu-L-Lys-D-Ala-D-Ala)](n)-di-trans,octa-cis-undecaprenyl diphosphate + beta-D-GlcNAc-(1-&gt;4)-Mur2Ac(oyl-L-Ala-gamma-D-Glu-L-Lys-D-Ala-D-Ala)-di-trans,octa-cis-undecaprenyl diphosphate = [GlcNAc-(1-&gt;4)-Mur2Ac(oyl-L-Ala-gamma-D-Glu-L-Lys-D-Ala-D-Ala)](n+1)-di-trans,octa-cis-undecaprenyl diphosphate + di-trans,octa-cis-undecaprenyl diphosphate + H(+)</text>
        <dbReference type="Rhea" id="RHEA:23708"/>
        <dbReference type="Rhea" id="RHEA-COMP:9602"/>
        <dbReference type="Rhea" id="RHEA-COMP:9603"/>
        <dbReference type="ChEBI" id="CHEBI:15378"/>
        <dbReference type="ChEBI" id="CHEBI:58405"/>
        <dbReference type="ChEBI" id="CHEBI:60033"/>
        <dbReference type="ChEBI" id="CHEBI:78435"/>
        <dbReference type="EC" id="2.4.99.28"/>
    </reaction>
</comment>
<keyword evidence="4" id="KW-0328">Glycosyltransferase</keyword>
<proteinExistence type="predicted"/>
<dbReference type="InterPro" id="IPR050396">
    <property type="entry name" value="Glycosyltr_51/Transpeptidase"/>
</dbReference>
<evidence type="ECO:0000259" key="18">
    <source>
        <dbReference type="Pfam" id="PF00905"/>
    </source>
</evidence>
<evidence type="ECO:0000256" key="13">
    <source>
        <dbReference type="ARBA" id="ARBA00023316"/>
    </source>
</evidence>
<organism evidence="20 21">
    <name type="scientific">Facklamia lactis</name>
    <dbReference type="NCBI Taxonomy" id="2749967"/>
    <lineage>
        <taxon>Bacteria</taxon>
        <taxon>Bacillati</taxon>
        <taxon>Bacillota</taxon>
        <taxon>Bacilli</taxon>
        <taxon>Lactobacillales</taxon>
        <taxon>Aerococcaceae</taxon>
        <taxon>Facklamia</taxon>
    </lineage>
</organism>
<dbReference type="Pfam" id="PF00912">
    <property type="entry name" value="Transgly"/>
    <property type="match status" value="1"/>
</dbReference>
<comment type="catalytic activity">
    <reaction evidence="14">
        <text>Preferential cleavage: (Ac)2-L-Lys-D-Ala-|-D-Ala. Also transpeptidation of peptidyl-alanyl moieties that are N-acyl substituents of D-alanine.</text>
        <dbReference type="EC" id="3.4.16.4"/>
    </reaction>
</comment>
<feature type="transmembrane region" description="Helical" evidence="17">
    <location>
        <begin position="168"/>
        <end position="193"/>
    </location>
</feature>
<keyword evidence="13" id="KW-0961">Cell wall biogenesis/degradation</keyword>
<reference evidence="20 21" key="1">
    <citation type="submission" date="2020-07" db="EMBL/GenBank/DDBJ databases">
        <title>Facklamia lactis sp. nov., isolated from raw milk.</title>
        <authorList>
            <person name="Doll E.V."/>
            <person name="Huptas C."/>
            <person name="Staib L."/>
            <person name="Wenning M."/>
            <person name="Scherer S."/>
        </authorList>
    </citation>
    <scope>NUCLEOTIDE SEQUENCE [LARGE SCALE GENOMIC DNA]</scope>
    <source>
        <strain evidence="20 21">DSM 111018</strain>
    </source>
</reference>
<keyword evidence="5" id="KW-0808">Transferase</keyword>
<dbReference type="Proteomes" id="UP000721415">
    <property type="component" value="Unassembled WGS sequence"/>
</dbReference>
<dbReference type="InterPro" id="IPR001264">
    <property type="entry name" value="Glyco_trans_51"/>
</dbReference>
<keyword evidence="10 17" id="KW-1133">Transmembrane helix</keyword>
<evidence type="ECO:0000256" key="15">
    <source>
        <dbReference type="ARBA" id="ARBA00049902"/>
    </source>
</evidence>
<feature type="domain" description="Glycosyl transferase family 51" evidence="19">
    <location>
        <begin position="224"/>
        <end position="411"/>
    </location>
</feature>
<evidence type="ECO:0000256" key="4">
    <source>
        <dbReference type="ARBA" id="ARBA00022676"/>
    </source>
</evidence>
<dbReference type="InterPro" id="IPR036950">
    <property type="entry name" value="PBP_transglycosylase"/>
</dbReference>
<keyword evidence="12" id="KW-0511">Multifunctional enzyme</keyword>
<feature type="domain" description="Penicillin-binding protein transpeptidase" evidence="18">
    <location>
        <begin position="549"/>
        <end position="813"/>
    </location>
</feature>
<keyword evidence="3" id="KW-0645">Protease</keyword>
<evidence type="ECO:0000256" key="11">
    <source>
        <dbReference type="ARBA" id="ARBA00023136"/>
    </source>
</evidence>
<evidence type="ECO:0000256" key="6">
    <source>
        <dbReference type="ARBA" id="ARBA00022692"/>
    </source>
</evidence>
<feature type="region of interest" description="Disordered" evidence="16">
    <location>
        <begin position="1"/>
        <end position="107"/>
    </location>
</feature>
<feature type="compositionally biased region" description="Basic and acidic residues" evidence="16">
    <location>
        <begin position="19"/>
        <end position="28"/>
    </location>
</feature>
<feature type="compositionally biased region" description="Low complexity" evidence="16">
    <location>
        <begin position="932"/>
        <end position="976"/>
    </location>
</feature>
<evidence type="ECO:0000256" key="7">
    <source>
        <dbReference type="ARBA" id="ARBA00022801"/>
    </source>
</evidence>
<evidence type="ECO:0000313" key="21">
    <source>
        <dbReference type="Proteomes" id="UP000721415"/>
    </source>
</evidence>
<evidence type="ECO:0000256" key="3">
    <source>
        <dbReference type="ARBA" id="ARBA00022670"/>
    </source>
</evidence>
<evidence type="ECO:0000313" key="20">
    <source>
        <dbReference type="EMBL" id="MBG9985957.1"/>
    </source>
</evidence>
<evidence type="ECO:0000259" key="19">
    <source>
        <dbReference type="Pfam" id="PF00912"/>
    </source>
</evidence>
<keyword evidence="6 17" id="KW-0812">Transmembrane</keyword>
<protein>
    <submittedName>
        <fullName evidence="20">Penicillin-binding protein</fullName>
    </submittedName>
</protein>
<evidence type="ECO:0000256" key="12">
    <source>
        <dbReference type="ARBA" id="ARBA00023268"/>
    </source>
</evidence>
<evidence type="ECO:0000256" key="1">
    <source>
        <dbReference type="ARBA" id="ARBA00022475"/>
    </source>
</evidence>
<dbReference type="InterPro" id="IPR012338">
    <property type="entry name" value="Beta-lactam/transpept-like"/>
</dbReference>
<evidence type="ECO:0000256" key="14">
    <source>
        <dbReference type="ARBA" id="ARBA00034000"/>
    </source>
</evidence>